<evidence type="ECO:0000313" key="1">
    <source>
        <dbReference type="EMBL" id="PYH76639.1"/>
    </source>
</evidence>
<dbReference type="EMBL" id="KZ821754">
    <property type="protein sequence ID" value="PYH76639.1"/>
    <property type="molecule type" value="Genomic_DNA"/>
</dbReference>
<protein>
    <submittedName>
        <fullName evidence="1">Uncharacterized protein</fullName>
    </submittedName>
</protein>
<evidence type="ECO:0000313" key="2">
    <source>
        <dbReference type="Proteomes" id="UP000248340"/>
    </source>
</evidence>
<name>A0A319BYF8_9EURO</name>
<dbReference type="AlphaFoldDB" id="A0A319BYF8"/>
<sequence length="154" mass="17557">MHPKWGFFVYYAPFSNECPAFSDEIIDLLKTYIHCEVNDTDEADRGLPQQVRESLGLVVYEFLRPRVAPPSIDEIRRHCQNRILLSRSRPPLVPGVLIEVCLLIDDEVVQQLSRSPNPAPSQAARRATGWDEEQVFVRAIDLLYDPRDGAPESP</sequence>
<dbReference type="Proteomes" id="UP000248340">
    <property type="component" value="Unassembled WGS sequence"/>
</dbReference>
<reference evidence="1 2" key="1">
    <citation type="submission" date="2016-12" db="EMBL/GenBank/DDBJ databases">
        <title>The genomes of Aspergillus section Nigri reveals drivers in fungal speciation.</title>
        <authorList>
            <consortium name="DOE Joint Genome Institute"/>
            <person name="Vesth T.C."/>
            <person name="Nybo J."/>
            <person name="Theobald S."/>
            <person name="Brandl J."/>
            <person name="Frisvad J.C."/>
            <person name="Nielsen K.F."/>
            <person name="Lyhne E.K."/>
            <person name="Kogle M.E."/>
            <person name="Kuo A."/>
            <person name="Riley R."/>
            <person name="Clum A."/>
            <person name="Nolan M."/>
            <person name="Lipzen A."/>
            <person name="Salamov A."/>
            <person name="Henrissat B."/>
            <person name="Wiebenga A."/>
            <person name="De Vries R.P."/>
            <person name="Grigoriev I.V."/>
            <person name="Mortensen U.H."/>
            <person name="Andersen M.R."/>
            <person name="Baker S.E."/>
        </authorList>
    </citation>
    <scope>NUCLEOTIDE SEQUENCE [LARGE SCALE GENOMIC DNA]</scope>
    <source>
        <strain evidence="1 2">CBS 121591</strain>
    </source>
</reference>
<gene>
    <name evidence="1" type="ORF">BO82DRAFT_425922</name>
</gene>
<dbReference type="VEuPathDB" id="FungiDB:BO82DRAFT_425922"/>
<keyword evidence="2" id="KW-1185">Reference proteome</keyword>
<dbReference type="RefSeq" id="XP_025486839.1">
    <property type="nucleotide sequence ID" value="XM_025640345.1"/>
</dbReference>
<dbReference type="GeneID" id="37143087"/>
<dbReference type="OrthoDB" id="10470544at2759"/>
<organism evidence="1 2">
    <name type="scientific">Aspergillus uvarum CBS 121591</name>
    <dbReference type="NCBI Taxonomy" id="1448315"/>
    <lineage>
        <taxon>Eukaryota</taxon>
        <taxon>Fungi</taxon>
        <taxon>Dikarya</taxon>
        <taxon>Ascomycota</taxon>
        <taxon>Pezizomycotina</taxon>
        <taxon>Eurotiomycetes</taxon>
        <taxon>Eurotiomycetidae</taxon>
        <taxon>Eurotiales</taxon>
        <taxon>Aspergillaceae</taxon>
        <taxon>Aspergillus</taxon>
        <taxon>Aspergillus subgen. Circumdati</taxon>
    </lineage>
</organism>
<accession>A0A319BYF8</accession>
<proteinExistence type="predicted"/>